<dbReference type="AlphaFoldDB" id="A0A835GCE7"/>
<keyword evidence="1" id="KW-0732">Signal</keyword>
<reference evidence="2" key="1">
    <citation type="submission" date="2020-08" db="EMBL/GenBank/DDBJ databases">
        <title>Spodoptera exigua strain:BAW_Kor-Di-RS1 Genome sequencing and assembly.</title>
        <authorList>
            <person name="Kim J."/>
            <person name="Nam H.Y."/>
            <person name="Kwon M."/>
            <person name="Choi J.H."/>
            <person name="Cho S.R."/>
            <person name="Kim G.-H."/>
        </authorList>
    </citation>
    <scope>NUCLEOTIDE SEQUENCE</scope>
    <source>
        <strain evidence="2">BAW_Kor-Di-RS1</strain>
        <tissue evidence="2">Whole-body</tissue>
    </source>
</reference>
<evidence type="ECO:0000313" key="2">
    <source>
        <dbReference type="EMBL" id="KAF9411430.1"/>
    </source>
</evidence>
<comment type="caution">
    <text evidence="2">The sequence shown here is derived from an EMBL/GenBank/DDBJ whole genome shotgun (WGS) entry which is preliminary data.</text>
</comment>
<feature type="chain" id="PRO_5032796194" evidence="1">
    <location>
        <begin position="18"/>
        <end position="242"/>
    </location>
</feature>
<protein>
    <submittedName>
        <fullName evidence="2">Uncharacterized protein</fullName>
    </submittedName>
</protein>
<name>A0A835GCE7_SPOEX</name>
<keyword evidence="3" id="KW-1185">Reference proteome</keyword>
<sequence>MRPLVIAFVLLAGSVFSNVALVEKSHIAGFLKNPVHIRPIYKREIDKDDNSAENFYNFIEEKLMHQNQALEHLITSVDNSSDMIKKLIDNLSKGLEKPKMPTKAEPEKVLKPKANNNMKDNPIVKLGKNMPKYGRLAKDLFMKEVVSSTDPTPIIEGKRAPSMPGTRRSLDDSTVVTEQQNDKHEVNPWCPIALLCQKSDDPVCGFDEEFGYGRFEDFCHLLRVNCYWKYNFSVVSSCQPKL</sequence>
<organism evidence="2 3">
    <name type="scientific">Spodoptera exigua</name>
    <name type="common">Beet armyworm</name>
    <name type="synonym">Noctua fulgens</name>
    <dbReference type="NCBI Taxonomy" id="7107"/>
    <lineage>
        <taxon>Eukaryota</taxon>
        <taxon>Metazoa</taxon>
        <taxon>Ecdysozoa</taxon>
        <taxon>Arthropoda</taxon>
        <taxon>Hexapoda</taxon>
        <taxon>Insecta</taxon>
        <taxon>Pterygota</taxon>
        <taxon>Neoptera</taxon>
        <taxon>Endopterygota</taxon>
        <taxon>Lepidoptera</taxon>
        <taxon>Glossata</taxon>
        <taxon>Ditrysia</taxon>
        <taxon>Noctuoidea</taxon>
        <taxon>Noctuidae</taxon>
        <taxon>Amphipyrinae</taxon>
        <taxon>Spodoptera</taxon>
    </lineage>
</organism>
<evidence type="ECO:0000256" key="1">
    <source>
        <dbReference type="SAM" id="SignalP"/>
    </source>
</evidence>
<evidence type="ECO:0000313" key="3">
    <source>
        <dbReference type="Proteomes" id="UP000648187"/>
    </source>
</evidence>
<proteinExistence type="predicted"/>
<dbReference type="Proteomes" id="UP000648187">
    <property type="component" value="Unassembled WGS sequence"/>
</dbReference>
<feature type="signal peptide" evidence="1">
    <location>
        <begin position="1"/>
        <end position="17"/>
    </location>
</feature>
<accession>A0A835GCE7</accession>
<dbReference type="EMBL" id="JACKWZ010000225">
    <property type="protein sequence ID" value="KAF9411430.1"/>
    <property type="molecule type" value="Genomic_DNA"/>
</dbReference>
<gene>
    <name evidence="2" type="ORF">HW555_009777</name>
</gene>